<feature type="compositionally biased region" description="Low complexity" evidence="1">
    <location>
        <begin position="120"/>
        <end position="143"/>
    </location>
</feature>
<evidence type="ECO:0000313" key="2">
    <source>
        <dbReference type="EMBL" id="MER6905692.1"/>
    </source>
</evidence>
<proteinExistence type="predicted"/>
<keyword evidence="3" id="KW-1185">Reference proteome</keyword>
<gene>
    <name evidence="2" type="ORF">ABT322_18325</name>
</gene>
<feature type="region of interest" description="Disordered" evidence="1">
    <location>
        <begin position="113"/>
        <end position="143"/>
    </location>
</feature>
<dbReference type="EMBL" id="JBEPCV010000016">
    <property type="protein sequence ID" value="MER6905692.1"/>
    <property type="molecule type" value="Genomic_DNA"/>
</dbReference>
<protein>
    <submittedName>
        <fullName evidence="2">Uncharacterized protein</fullName>
    </submittedName>
</protein>
<accession>A0ABV1VGS9</accession>
<evidence type="ECO:0000313" key="3">
    <source>
        <dbReference type="Proteomes" id="UP001490330"/>
    </source>
</evidence>
<dbReference type="Proteomes" id="UP001490330">
    <property type="component" value="Unassembled WGS sequence"/>
</dbReference>
<evidence type="ECO:0000256" key="1">
    <source>
        <dbReference type="SAM" id="MobiDB-lite"/>
    </source>
</evidence>
<organism evidence="2 3">
    <name type="scientific">Streptomyces flaveolus</name>
    <dbReference type="NCBI Taxonomy" id="67297"/>
    <lineage>
        <taxon>Bacteria</taxon>
        <taxon>Bacillati</taxon>
        <taxon>Actinomycetota</taxon>
        <taxon>Actinomycetes</taxon>
        <taxon>Kitasatosporales</taxon>
        <taxon>Streptomycetaceae</taxon>
        <taxon>Streptomyces</taxon>
    </lineage>
</organism>
<name>A0ABV1VGS9_9ACTN</name>
<comment type="caution">
    <text evidence="2">The sequence shown here is derived from an EMBL/GenBank/DDBJ whole genome shotgun (WGS) entry which is preliminary data.</text>
</comment>
<dbReference type="RefSeq" id="WP_350725231.1">
    <property type="nucleotide sequence ID" value="NZ_JBEPCO010000066.1"/>
</dbReference>
<sequence>MTDRDVLVFSKERDRVNSLPADHTSGILLHADGLGGQRAFTHDLHNELQVDRSARGTLLHRFVVGPTADCTMPQDIDLAVTVAATGCAVRAAVDAHLDHPVAHPGGPSVLWERRFDDVGPAGPRASSAPPWRSSATRRTPSGR</sequence>
<reference evidence="2 3" key="1">
    <citation type="submission" date="2024-06" db="EMBL/GenBank/DDBJ databases">
        <title>The Natural Products Discovery Center: Release of the First 8490 Sequenced Strains for Exploring Actinobacteria Biosynthetic Diversity.</title>
        <authorList>
            <person name="Kalkreuter E."/>
            <person name="Kautsar S.A."/>
            <person name="Yang D."/>
            <person name="Bader C.D."/>
            <person name="Teijaro C.N."/>
            <person name="Fluegel L."/>
            <person name="Davis C.M."/>
            <person name="Simpson J.R."/>
            <person name="Lauterbach L."/>
            <person name="Steele A.D."/>
            <person name="Gui C."/>
            <person name="Meng S."/>
            <person name="Li G."/>
            <person name="Viehrig K."/>
            <person name="Ye F."/>
            <person name="Su P."/>
            <person name="Kiefer A.F."/>
            <person name="Nichols A."/>
            <person name="Cepeda A.J."/>
            <person name="Yan W."/>
            <person name="Fan B."/>
            <person name="Jiang Y."/>
            <person name="Adhikari A."/>
            <person name="Zheng C.-J."/>
            <person name="Schuster L."/>
            <person name="Cowan T.M."/>
            <person name="Smanski M.J."/>
            <person name="Chevrette M.G."/>
            <person name="De Carvalho L.P.S."/>
            <person name="Shen B."/>
        </authorList>
    </citation>
    <scope>NUCLEOTIDE SEQUENCE [LARGE SCALE GENOMIC DNA]</scope>
    <source>
        <strain evidence="2 3">NPDC000632</strain>
    </source>
</reference>